<dbReference type="GO" id="GO:0006355">
    <property type="term" value="P:regulation of DNA-templated transcription"/>
    <property type="evidence" value="ECO:0007669"/>
    <property type="project" value="InterPro"/>
</dbReference>
<keyword evidence="3" id="KW-0963">Cytoplasm</keyword>
<protein>
    <recommendedName>
        <fullName evidence="9">Ascorbate-specific PTS system EIIA component</fullName>
    </recommendedName>
    <alternativeName>
        <fullName evidence="10">Ascorbate-specific phosphotransferase enzyme IIA component</fullName>
    </alternativeName>
</protein>
<dbReference type="SUPFAM" id="SSF52794">
    <property type="entry name" value="PTS system IIB component-like"/>
    <property type="match status" value="1"/>
</dbReference>
<dbReference type="SUPFAM" id="SSF63520">
    <property type="entry name" value="PTS-regulatory domain, PRD"/>
    <property type="match status" value="1"/>
</dbReference>
<dbReference type="Gene3D" id="1.10.1790.10">
    <property type="entry name" value="PRD domain"/>
    <property type="match status" value="1"/>
</dbReference>
<keyword evidence="5" id="KW-0808">Transferase</keyword>
<dbReference type="GO" id="GO:0009401">
    <property type="term" value="P:phosphoenolpyruvate-dependent sugar phosphotransferase system"/>
    <property type="evidence" value="ECO:0007669"/>
    <property type="project" value="UniProtKB-KW"/>
</dbReference>
<evidence type="ECO:0000313" key="14">
    <source>
        <dbReference type="EMBL" id="MCZ3845462.1"/>
    </source>
</evidence>
<dbReference type="InterPro" id="IPR011608">
    <property type="entry name" value="PRD"/>
</dbReference>
<feature type="domain" description="PRD" evidence="13">
    <location>
        <begin position="283"/>
        <end position="390"/>
    </location>
</feature>
<dbReference type="Gene3D" id="3.40.930.10">
    <property type="entry name" value="Mannitol-specific EII, Chain A"/>
    <property type="match status" value="1"/>
</dbReference>
<proteinExistence type="predicted"/>
<accession>A0AAP3GXZ1</accession>
<evidence type="ECO:0000313" key="15">
    <source>
        <dbReference type="Proteomes" id="UP001213015"/>
    </source>
</evidence>
<dbReference type="InterPro" id="IPR016152">
    <property type="entry name" value="PTrfase/Anion_transptr"/>
</dbReference>
<dbReference type="InterPro" id="IPR036388">
    <property type="entry name" value="WH-like_DNA-bd_sf"/>
</dbReference>
<dbReference type="SUPFAM" id="SSF55804">
    <property type="entry name" value="Phoshotransferase/anion transport protein"/>
    <property type="match status" value="1"/>
</dbReference>
<comment type="subcellular location">
    <subcellularLocation>
        <location evidence="1">Cytoplasm</location>
    </subcellularLocation>
</comment>
<evidence type="ECO:0000259" key="12">
    <source>
        <dbReference type="PROSITE" id="PS51099"/>
    </source>
</evidence>
<sequence length="682" mass="78400">MNERIRLIVSLLLTKPDIKTMEMMQELNLTRKQVNYAIKILNFHLYELGVTPIKRKKNGGFEFSAEIKKVLLSNDKNRKGISSFDNNERLYLLVAYLLANPGYVSLIDLTEFLHYSRTTILTDISKAKSFVKKYNIEITYDRTKGYSLNGSSDQQMKIANHLIFENMELVSRDDFEMAISNNKLIKFVKIFIIQFEKEFKAKFSDSYFDSLVILIAIILLRNCGKNFIGVEADSFVEQTYEYKYIKNYLQTHGKNIQIGWLKWITIEFLSANVYLKQKIQLNENDRKIVTFVHQMVESFKSQTLVDIPNQMQFEHRLVNHLRPACFRVKYDLSTIAIVNMNIDENTKILADIIHQQIKPVEEWLGTPFPEAEIKLLAVYFGTNLIDNISTSTDLPRYHAVVVCSNGIILSQILMKELKKLFPELKIILALSAREFTETNLDFDVVFSTIPLSTTKKQYIITPNMSNQRKVELRYRVLNDLGISKLDSKVDDVIDVLKNYISSSEITKLREKIRLALVDTDEIGVNKSLPNLMYYIDKDAIILKNEFISWSEAIDLSTKPLMNKHKITQGYVDILKKDTDTPTNYSFLGKSMAIPHSKPENGVYSDGIGFLVSRKGILFPGGRVIHLVVPIAVLEGKKHYKAINQLAKIATNEKVIKKFLKADSTEDVYSILASYVESGDDKK</sequence>
<evidence type="ECO:0000259" key="13">
    <source>
        <dbReference type="PROSITE" id="PS51372"/>
    </source>
</evidence>
<evidence type="ECO:0000256" key="2">
    <source>
        <dbReference type="ARBA" id="ARBA00022448"/>
    </source>
</evidence>
<dbReference type="Gene3D" id="1.10.10.10">
    <property type="entry name" value="Winged helix-like DNA-binding domain superfamily/Winged helix DNA-binding domain"/>
    <property type="match status" value="1"/>
</dbReference>
<evidence type="ECO:0000256" key="4">
    <source>
        <dbReference type="ARBA" id="ARBA00022553"/>
    </source>
</evidence>
<organism evidence="14 15">
    <name type="scientific">Lactobacillus mulieris</name>
    <dbReference type="NCBI Taxonomy" id="2508708"/>
    <lineage>
        <taxon>Bacteria</taxon>
        <taxon>Bacillati</taxon>
        <taxon>Bacillota</taxon>
        <taxon>Bacilli</taxon>
        <taxon>Lactobacillales</taxon>
        <taxon>Lactobacillaceae</taxon>
        <taxon>Lactobacillus</taxon>
    </lineage>
</organism>
<comment type="function">
    <text evidence="8">The phosphoenolpyruvate-dependent sugar phosphotransferase system (sugar PTS), a major carbohydrate active transport system, catalyzes the phosphorylation of incoming sugar substrates concomitantly with their translocation across the cell membrane. The enzyme II UlaABC PTS system is involved in ascorbate transport.</text>
</comment>
<evidence type="ECO:0000256" key="9">
    <source>
        <dbReference type="ARBA" id="ARBA00041175"/>
    </source>
</evidence>
<dbReference type="PROSITE" id="PS51372">
    <property type="entry name" value="PRD_2"/>
    <property type="match status" value="1"/>
</dbReference>
<evidence type="ECO:0000256" key="1">
    <source>
        <dbReference type="ARBA" id="ARBA00004496"/>
    </source>
</evidence>
<dbReference type="RefSeq" id="WP_167802341.1">
    <property type="nucleotide sequence ID" value="NZ_JAKEYH010000031.1"/>
</dbReference>
<keyword evidence="6" id="KW-0598">Phosphotransferase system</keyword>
<dbReference type="PROSITE" id="PS51099">
    <property type="entry name" value="PTS_EIIB_TYPE_2"/>
    <property type="match status" value="1"/>
</dbReference>
<feature type="domain" description="PTS EIIB type-2" evidence="12">
    <location>
        <begin position="397"/>
        <end position="484"/>
    </location>
</feature>
<evidence type="ECO:0000256" key="10">
    <source>
        <dbReference type="ARBA" id="ARBA00042072"/>
    </source>
</evidence>
<dbReference type="GO" id="GO:0016301">
    <property type="term" value="F:kinase activity"/>
    <property type="evidence" value="ECO:0007669"/>
    <property type="project" value="UniProtKB-KW"/>
</dbReference>
<dbReference type="Pfam" id="PF00359">
    <property type="entry name" value="PTS_EIIA_2"/>
    <property type="match status" value="1"/>
</dbReference>
<name>A0AAP3GXZ1_9LACO</name>
<evidence type="ECO:0000259" key="11">
    <source>
        <dbReference type="PROSITE" id="PS51094"/>
    </source>
</evidence>
<dbReference type="InterPro" id="IPR036634">
    <property type="entry name" value="PRD_sf"/>
</dbReference>
<dbReference type="InterPro" id="IPR051351">
    <property type="entry name" value="Ascorbate-PTS_EIIA_comp"/>
</dbReference>
<gene>
    <name evidence="14" type="ORF">L2422_08170</name>
</gene>
<dbReference type="GO" id="GO:0005737">
    <property type="term" value="C:cytoplasm"/>
    <property type="evidence" value="ECO:0007669"/>
    <property type="project" value="UniProtKB-SubCell"/>
</dbReference>
<dbReference type="CDD" id="cd05568">
    <property type="entry name" value="PTS_IIB_bgl_like"/>
    <property type="match status" value="1"/>
</dbReference>
<dbReference type="Pfam" id="PF00874">
    <property type="entry name" value="PRD"/>
    <property type="match status" value="1"/>
</dbReference>
<reference evidence="14" key="1">
    <citation type="submission" date="2022-01" db="EMBL/GenBank/DDBJ databases">
        <title>VMRC isolate genome collection.</title>
        <authorList>
            <person name="France M."/>
            <person name="Rutt L."/>
            <person name="Humphrys M."/>
            <person name="Ravel J."/>
        </authorList>
    </citation>
    <scope>NUCLEOTIDE SEQUENCE</scope>
    <source>
        <strain evidence="14">C0127B5</strain>
    </source>
</reference>
<dbReference type="GO" id="GO:0008982">
    <property type="term" value="F:protein-N(PI)-phosphohistidine-sugar phosphotransferase activity"/>
    <property type="evidence" value="ECO:0007669"/>
    <property type="project" value="InterPro"/>
</dbReference>
<evidence type="ECO:0000256" key="5">
    <source>
        <dbReference type="ARBA" id="ARBA00022679"/>
    </source>
</evidence>
<evidence type="ECO:0000256" key="3">
    <source>
        <dbReference type="ARBA" id="ARBA00022490"/>
    </source>
</evidence>
<dbReference type="AlphaFoldDB" id="A0AAP3GXZ1"/>
<comment type="caution">
    <text evidence="14">The sequence shown here is derived from an EMBL/GenBank/DDBJ whole genome shotgun (WGS) entry which is preliminary data.</text>
</comment>
<evidence type="ECO:0000256" key="7">
    <source>
        <dbReference type="ARBA" id="ARBA00022777"/>
    </source>
</evidence>
<dbReference type="InterPro" id="IPR036095">
    <property type="entry name" value="PTS_EIIB-like_sf"/>
</dbReference>
<dbReference type="Gene3D" id="3.40.50.2300">
    <property type="match status" value="1"/>
</dbReference>
<dbReference type="Proteomes" id="UP001213015">
    <property type="component" value="Unassembled WGS sequence"/>
</dbReference>
<keyword evidence="2" id="KW-0813">Transport</keyword>
<dbReference type="InterPro" id="IPR002178">
    <property type="entry name" value="PTS_EIIA_type-2_dom"/>
</dbReference>
<keyword evidence="4" id="KW-0597">Phosphoprotein</keyword>
<dbReference type="PROSITE" id="PS51094">
    <property type="entry name" value="PTS_EIIA_TYPE_2"/>
    <property type="match status" value="1"/>
</dbReference>
<feature type="domain" description="PTS EIIA type-2" evidence="11">
    <location>
        <begin position="533"/>
        <end position="674"/>
    </location>
</feature>
<evidence type="ECO:0000256" key="6">
    <source>
        <dbReference type="ARBA" id="ARBA00022683"/>
    </source>
</evidence>
<dbReference type="InterPro" id="IPR013011">
    <property type="entry name" value="PTS_EIIB_2"/>
</dbReference>
<keyword evidence="14" id="KW-0762">Sugar transport</keyword>
<evidence type="ECO:0000256" key="8">
    <source>
        <dbReference type="ARBA" id="ARBA00037387"/>
    </source>
</evidence>
<dbReference type="PANTHER" id="PTHR36203:SF1">
    <property type="entry name" value="ASCORBATE-SPECIFIC PTS SYSTEM EIIA COMPONENT"/>
    <property type="match status" value="1"/>
</dbReference>
<dbReference type="EMBL" id="JAKHLF010000019">
    <property type="protein sequence ID" value="MCZ3845462.1"/>
    <property type="molecule type" value="Genomic_DNA"/>
</dbReference>
<dbReference type="PANTHER" id="PTHR36203">
    <property type="entry name" value="ASCORBATE-SPECIFIC PTS SYSTEM EIIA COMPONENT"/>
    <property type="match status" value="1"/>
</dbReference>
<keyword evidence="7" id="KW-0418">Kinase</keyword>